<dbReference type="InterPro" id="IPR036866">
    <property type="entry name" value="RibonucZ/Hydroxyglut_hydro"/>
</dbReference>
<dbReference type="GeneID" id="54487979"/>
<name>A0A6A6W6H3_9PEZI</name>
<dbReference type="EMBL" id="ML996571">
    <property type="protein sequence ID" value="KAF2758472.1"/>
    <property type="molecule type" value="Genomic_DNA"/>
</dbReference>
<feature type="domain" description="Metallo-beta-lactamase" evidence="1">
    <location>
        <begin position="44"/>
        <end position="194"/>
    </location>
</feature>
<gene>
    <name evidence="2" type="ORF">EJ05DRAFT_499995</name>
</gene>
<organism evidence="2 3">
    <name type="scientific">Pseudovirgaria hyperparasitica</name>
    <dbReference type="NCBI Taxonomy" id="470096"/>
    <lineage>
        <taxon>Eukaryota</taxon>
        <taxon>Fungi</taxon>
        <taxon>Dikarya</taxon>
        <taxon>Ascomycota</taxon>
        <taxon>Pezizomycotina</taxon>
        <taxon>Dothideomycetes</taxon>
        <taxon>Dothideomycetes incertae sedis</taxon>
        <taxon>Acrospermales</taxon>
        <taxon>Acrospermaceae</taxon>
        <taxon>Pseudovirgaria</taxon>
    </lineage>
</organism>
<reference evidence="2" key="1">
    <citation type="journal article" date="2020" name="Stud. Mycol.">
        <title>101 Dothideomycetes genomes: a test case for predicting lifestyles and emergence of pathogens.</title>
        <authorList>
            <person name="Haridas S."/>
            <person name="Albert R."/>
            <person name="Binder M."/>
            <person name="Bloem J."/>
            <person name="Labutti K."/>
            <person name="Salamov A."/>
            <person name="Andreopoulos B."/>
            <person name="Baker S."/>
            <person name="Barry K."/>
            <person name="Bills G."/>
            <person name="Bluhm B."/>
            <person name="Cannon C."/>
            <person name="Castanera R."/>
            <person name="Culley D."/>
            <person name="Daum C."/>
            <person name="Ezra D."/>
            <person name="Gonzalez J."/>
            <person name="Henrissat B."/>
            <person name="Kuo A."/>
            <person name="Liang C."/>
            <person name="Lipzen A."/>
            <person name="Lutzoni F."/>
            <person name="Magnuson J."/>
            <person name="Mondo S."/>
            <person name="Nolan M."/>
            <person name="Ohm R."/>
            <person name="Pangilinan J."/>
            <person name="Park H.-J."/>
            <person name="Ramirez L."/>
            <person name="Alfaro M."/>
            <person name="Sun H."/>
            <person name="Tritt A."/>
            <person name="Yoshinaga Y."/>
            <person name="Zwiers L.-H."/>
            <person name="Turgeon B."/>
            <person name="Goodwin S."/>
            <person name="Spatafora J."/>
            <person name="Crous P."/>
            <person name="Grigoriev I."/>
        </authorList>
    </citation>
    <scope>NUCLEOTIDE SEQUENCE</scope>
    <source>
        <strain evidence="2">CBS 121739</strain>
    </source>
</reference>
<accession>A0A6A6W6H3</accession>
<keyword evidence="3" id="KW-1185">Reference proteome</keyword>
<dbReference type="RefSeq" id="XP_033600923.1">
    <property type="nucleotide sequence ID" value="XM_033746925.1"/>
</dbReference>
<dbReference type="Gene3D" id="3.60.15.10">
    <property type="entry name" value="Ribonuclease Z/Hydroxyacylglutathione hydrolase-like"/>
    <property type="match status" value="1"/>
</dbReference>
<dbReference type="AlphaFoldDB" id="A0A6A6W6H3"/>
<dbReference type="OrthoDB" id="536211at2759"/>
<dbReference type="InterPro" id="IPR001279">
    <property type="entry name" value="Metallo-B-lactamas"/>
</dbReference>
<evidence type="ECO:0000313" key="3">
    <source>
        <dbReference type="Proteomes" id="UP000799437"/>
    </source>
</evidence>
<proteinExistence type="predicted"/>
<evidence type="ECO:0000313" key="2">
    <source>
        <dbReference type="EMBL" id="KAF2758472.1"/>
    </source>
</evidence>
<dbReference type="Proteomes" id="UP000799437">
    <property type="component" value="Unassembled WGS sequence"/>
</dbReference>
<dbReference type="SMART" id="SM00849">
    <property type="entry name" value="Lactamase_B"/>
    <property type="match status" value="1"/>
</dbReference>
<protein>
    <submittedName>
        <fullName evidence="2">Beta-lactamase domain-containing protein</fullName>
    </submittedName>
</protein>
<sequence>MCSDPSLAILTPSPDIYGYYAGRTGKRYHSPSPNWLDDGAYTLGVASYAIVSAPHALVFDAHISPIHASAVLSHLRSLGVTQIIASEETKRRIKDGLESFLSGDPSFEGVLPTRTFNGILPLSVGALDVELCSFNIHTSDSIVVWIPSVKLLLAGDTLEDTCTFMAEPENGAVHLRELERMERDFPSARILPAHGSAERINEKGYDMQFVAATRRYIAAMTKVGEREPKAWNESLREVQCVQKDLQREAVEYWGEYEMVHKENVQALRSLTGS</sequence>
<evidence type="ECO:0000259" key="1">
    <source>
        <dbReference type="SMART" id="SM00849"/>
    </source>
</evidence>
<dbReference type="SUPFAM" id="SSF56281">
    <property type="entry name" value="Metallo-hydrolase/oxidoreductase"/>
    <property type="match status" value="1"/>
</dbReference>